<dbReference type="Proteomes" id="UP000799755">
    <property type="component" value="Unassembled WGS sequence"/>
</dbReference>
<gene>
    <name evidence="1" type="ORF">BDR25DRAFT_65735</name>
</gene>
<protein>
    <submittedName>
        <fullName evidence="1">Uncharacterized protein</fullName>
    </submittedName>
</protein>
<sequence length="157" mass="17818">MPKDRVWLFLKLEREAPWGSGHCGEMYMRCHQAFCASTVHSRYLVEDEVDFIIRSSLGGIRLDTLIDVHFPMDTAIGSLIVVSLPCSFNLGCLRTRLQHLTTAWYESQMCCTSRSPPPREELSQLFFWFQGRLSDILALAFQVQGCHAPDSPKPIGP</sequence>
<proteinExistence type="predicted"/>
<name>A0ACB6RAR0_9PLEO</name>
<accession>A0ACB6RAR0</accession>
<organism evidence="1 2">
    <name type="scientific">Lindgomyces ingoldianus</name>
    <dbReference type="NCBI Taxonomy" id="673940"/>
    <lineage>
        <taxon>Eukaryota</taxon>
        <taxon>Fungi</taxon>
        <taxon>Dikarya</taxon>
        <taxon>Ascomycota</taxon>
        <taxon>Pezizomycotina</taxon>
        <taxon>Dothideomycetes</taxon>
        <taxon>Pleosporomycetidae</taxon>
        <taxon>Pleosporales</taxon>
        <taxon>Lindgomycetaceae</taxon>
        <taxon>Lindgomyces</taxon>
    </lineage>
</organism>
<reference evidence="1" key="1">
    <citation type="journal article" date="2020" name="Stud. Mycol.">
        <title>101 Dothideomycetes genomes: a test case for predicting lifestyles and emergence of pathogens.</title>
        <authorList>
            <person name="Haridas S."/>
            <person name="Albert R."/>
            <person name="Binder M."/>
            <person name="Bloem J."/>
            <person name="Labutti K."/>
            <person name="Salamov A."/>
            <person name="Andreopoulos B."/>
            <person name="Baker S."/>
            <person name="Barry K."/>
            <person name="Bills G."/>
            <person name="Bluhm B."/>
            <person name="Cannon C."/>
            <person name="Castanera R."/>
            <person name="Culley D."/>
            <person name="Daum C."/>
            <person name="Ezra D."/>
            <person name="Gonzalez J."/>
            <person name="Henrissat B."/>
            <person name="Kuo A."/>
            <person name="Liang C."/>
            <person name="Lipzen A."/>
            <person name="Lutzoni F."/>
            <person name="Magnuson J."/>
            <person name="Mondo S."/>
            <person name="Nolan M."/>
            <person name="Ohm R."/>
            <person name="Pangilinan J."/>
            <person name="Park H.-J."/>
            <person name="Ramirez L."/>
            <person name="Alfaro M."/>
            <person name="Sun H."/>
            <person name="Tritt A."/>
            <person name="Yoshinaga Y."/>
            <person name="Zwiers L.-H."/>
            <person name="Turgeon B."/>
            <person name="Goodwin S."/>
            <person name="Spatafora J."/>
            <person name="Crous P."/>
            <person name="Grigoriev I."/>
        </authorList>
    </citation>
    <scope>NUCLEOTIDE SEQUENCE</scope>
    <source>
        <strain evidence="1">ATCC 200398</strain>
    </source>
</reference>
<comment type="caution">
    <text evidence="1">The sequence shown here is derived from an EMBL/GenBank/DDBJ whole genome shotgun (WGS) entry which is preliminary data.</text>
</comment>
<keyword evidence="2" id="KW-1185">Reference proteome</keyword>
<evidence type="ECO:0000313" key="2">
    <source>
        <dbReference type="Proteomes" id="UP000799755"/>
    </source>
</evidence>
<evidence type="ECO:0000313" key="1">
    <source>
        <dbReference type="EMBL" id="KAF2476403.1"/>
    </source>
</evidence>
<dbReference type="EMBL" id="MU003494">
    <property type="protein sequence ID" value="KAF2476403.1"/>
    <property type="molecule type" value="Genomic_DNA"/>
</dbReference>